<dbReference type="AlphaFoldDB" id="R4UL94"/>
<accession>R4UL94</accession>
<dbReference type="EMBL" id="KC741090">
    <property type="protein sequence ID" value="AGM32914.1"/>
    <property type="molecule type" value="mRNA"/>
</dbReference>
<sequence length="197" mass="21878">MKNLTEVNSFPKIDIPDSIFSEAPIYNFTFENQNLIPGTLQIPFVIHSIGFHAFCGTAFSSIIFEITSFPVLFDQGAFSEMSNLTTVLGFPVNSKIPEQLFFKSNHLNTFSTKLTKCHGFHFYPEIQSFPYSAFEKTGFSCFSSPGFFDPTSFVSKLRTPDGNVLDICKSCSDPLVSLSPTVPAVPTLNQLLNDTDL</sequence>
<proteinExistence type="evidence at transcript level"/>
<protein>
    <submittedName>
        <fullName evidence="1">Uncharacterized protein</fullName>
    </submittedName>
</protein>
<reference evidence="1" key="1">
    <citation type="submission" date="2013-03" db="EMBL/GenBank/DDBJ databases">
        <title>Immune-Related transcriptome of Coptotermes formosanus Shiraki workers: the defense mechanism.</title>
        <authorList>
            <person name="Hussain A."/>
            <person name="Li Y.F."/>
            <person name="Wen S.Y."/>
        </authorList>
    </citation>
    <scope>NUCLEOTIDE SEQUENCE</scope>
</reference>
<organism evidence="1">
    <name type="scientific">Coptotermes formosanus</name>
    <name type="common">Formosan subterranean termite</name>
    <dbReference type="NCBI Taxonomy" id="36987"/>
    <lineage>
        <taxon>Eukaryota</taxon>
        <taxon>Metazoa</taxon>
        <taxon>Ecdysozoa</taxon>
        <taxon>Arthropoda</taxon>
        <taxon>Hexapoda</taxon>
        <taxon>Insecta</taxon>
        <taxon>Pterygota</taxon>
        <taxon>Neoptera</taxon>
        <taxon>Polyneoptera</taxon>
        <taxon>Dictyoptera</taxon>
        <taxon>Blattodea</taxon>
        <taxon>Blattoidea</taxon>
        <taxon>Termitoidae</taxon>
        <taxon>Rhinotermitidae</taxon>
        <taxon>Coptotermes</taxon>
    </lineage>
</organism>
<name>R4UL94_COPFO</name>
<evidence type="ECO:0000313" key="1">
    <source>
        <dbReference type="EMBL" id="AGM32914.1"/>
    </source>
</evidence>